<name>J3ND28_ORYBR</name>
<dbReference type="HOGENOM" id="CLU_059252_11_0_1"/>
<dbReference type="Gene3D" id="3.30.710.10">
    <property type="entry name" value="Potassium Channel Kv1.1, Chain A"/>
    <property type="match status" value="1"/>
</dbReference>
<keyword evidence="4" id="KW-1185">Reference proteome</keyword>
<proteinExistence type="predicted"/>
<dbReference type="EnsemblPlants" id="OB12G18860.1">
    <property type="protein sequence ID" value="OB12G18860.1"/>
    <property type="gene ID" value="OB12G18860"/>
</dbReference>
<dbReference type="eggNOG" id="KOG1724">
    <property type="taxonomic scope" value="Eukaryota"/>
</dbReference>
<dbReference type="InterPro" id="IPR016897">
    <property type="entry name" value="SKP1"/>
</dbReference>
<sequence length="77" mass="8474">MAAAGDSNDGDAGKMLLLISSDGEHFQCLLDLACDHAAEFIKDMMPEQVRELFGIENDLTPEEEAAIRSENAWAYEI</sequence>
<protein>
    <recommendedName>
        <fullName evidence="2">SKP1 component dimerisation domain-containing protein</fullName>
    </recommendedName>
</protein>
<dbReference type="STRING" id="4533.J3ND28"/>
<feature type="domain" description="SKP1 component dimerisation" evidence="2">
    <location>
        <begin position="28"/>
        <end position="74"/>
    </location>
</feature>
<evidence type="ECO:0000256" key="1">
    <source>
        <dbReference type="ARBA" id="ARBA00004906"/>
    </source>
</evidence>
<evidence type="ECO:0000259" key="2">
    <source>
        <dbReference type="Pfam" id="PF01466"/>
    </source>
</evidence>
<dbReference type="AlphaFoldDB" id="J3ND28"/>
<dbReference type="InterPro" id="IPR011333">
    <property type="entry name" value="SKP1/BTB/POZ_sf"/>
</dbReference>
<comment type="pathway">
    <text evidence="1">Protein modification; protein ubiquitination.</text>
</comment>
<dbReference type="SUPFAM" id="SSF81382">
    <property type="entry name" value="Skp1 dimerisation domain-like"/>
    <property type="match status" value="1"/>
</dbReference>
<reference evidence="3" key="2">
    <citation type="submission" date="2013-04" db="UniProtKB">
        <authorList>
            <consortium name="EnsemblPlants"/>
        </authorList>
    </citation>
    <scope>IDENTIFICATION</scope>
</reference>
<dbReference type="InterPro" id="IPR036296">
    <property type="entry name" value="SKP1-like_dim_sf"/>
</dbReference>
<dbReference type="Proteomes" id="UP000006038">
    <property type="component" value="Chromosome 12"/>
</dbReference>
<reference evidence="3" key="1">
    <citation type="journal article" date="2013" name="Nat. Commun.">
        <title>Whole-genome sequencing of Oryza brachyantha reveals mechanisms underlying Oryza genome evolution.</title>
        <authorList>
            <person name="Chen J."/>
            <person name="Huang Q."/>
            <person name="Gao D."/>
            <person name="Wang J."/>
            <person name="Lang Y."/>
            <person name="Liu T."/>
            <person name="Li B."/>
            <person name="Bai Z."/>
            <person name="Luis Goicoechea J."/>
            <person name="Liang C."/>
            <person name="Chen C."/>
            <person name="Zhang W."/>
            <person name="Sun S."/>
            <person name="Liao Y."/>
            <person name="Zhang X."/>
            <person name="Yang L."/>
            <person name="Song C."/>
            <person name="Wang M."/>
            <person name="Shi J."/>
            <person name="Liu G."/>
            <person name="Liu J."/>
            <person name="Zhou H."/>
            <person name="Zhou W."/>
            <person name="Yu Q."/>
            <person name="An N."/>
            <person name="Chen Y."/>
            <person name="Cai Q."/>
            <person name="Wang B."/>
            <person name="Liu B."/>
            <person name="Min J."/>
            <person name="Huang Y."/>
            <person name="Wu H."/>
            <person name="Li Z."/>
            <person name="Zhang Y."/>
            <person name="Yin Y."/>
            <person name="Song W."/>
            <person name="Jiang J."/>
            <person name="Jackson S.A."/>
            <person name="Wing R.A."/>
            <person name="Wang J."/>
            <person name="Chen M."/>
        </authorList>
    </citation>
    <scope>NUCLEOTIDE SEQUENCE [LARGE SCALE GENOMIC DNA]</scope>
    <source>
        <strain evidence="3">cv. IRGC 101232</strain>
    </source>
</reference>
<accession>J3ND28</accession>
<evidence type="ECO:0000313" key="4">
    <source>
        <dbReference type="Proteomes" id="UP000006038"/>
    </source>
</evidence>
<dbReference type="Gramene" id="OB12G18860.1">
    <property type="protein sequence ID" value="OB12G18860.1"/>
    <property type="gene ID" value="OB12G18860"/>
</dbReference>
<dbReference type="Pfam" id="PF01466">
    <property type="entry name" value="Skp1"/>
    <property type="match status" value="1"/>
</dbReference>
<evidence type="ECO:0000313" key="3">
    <source>
        <dbReference type="EnsemblPlants" id="OB12G18860.1"/>
    </source>
</evidence>
<dbReference type="InterPro" id="IPR016072">
    <property type="entry name" value="Skp1_comp_dimer"/>
</dbReference>
<organism evidence="3">
    <name type="scientific">Oryza brachyantha</name>
    <name type="common">malo sina</name>
    <dbReference type="NCBI Taxonomy" id="4533"/>
    <lineage>
        <taxon>Eukaryota</taxon>
        <taxon>Viridiplantae</taxon>
        <taxon>Streptophyta</taxon>
        <taxon>Embryophyta</taxon>
        <taxon>Tracheophyta</taxon>
        <taxon>Spermatophyta</taxon>
        <taxon>Magnoliopsida</taxon>
        <taxon>Liliopsida</taxon>
        <taxon>Poales</taxon>
        <taxon>Poaceae</taxon>
        <taxon>BOP clade</taxon>
        <taxon>Oryzoideae</taxon>
        <taxon>Oryzeae</taxon>
        <taxon>Oryzinae</taxon>
        <taxon>Oryza</taxon>
    </lineage>
</organism>
<dbReference type="OMA" id="QRWASNV"/>
<dbReference type="GO" id="GO:0006511">
    <property type="term" value="P:ubiquitin-dependent protein catabolic process"/>
    <property type="evidence" value="ECO:0007669"/>
    <property type="project" value="InterPro"/>
</dbReference>
<dbReference type="PANTHER" id="PTHR11165">
    <property type="entry name" value="SKP1"/>
    <property type="match status" value="1"/>
</dbReference>